<name>A0AAD0K9K3_9ACTN</name>
<dbReference type="InterPro" id="IPR027417">
    <property type="entry name" value="P-loop_NTPase"/>
</dbReference>
<evidence type="ECO:0000256" key="1">
    <source>
        <dbReference type="ARBA" id="ARBA00022448"/>
    </source>
</evidence>
<dbReference type="Gene3D" id="3.40.50.300">
    <property type="entry name" value="P-loop containing nucleotide triphosphate hydrolases"/>
    <property type="match status" value="1"/>
</dbReference>
<evidence type="ECO:0000256" key="3">
    <source>
        <dbReference type="ARBA" id="ARBA00022840"/>
    </source>
</evidence>
<reference evidence="5 6" key="1">
    <citation type="submission" date="2018-05" db="EMBL/GenBank/DDBJ databases">
        <title>Complete genome sequence of Gordonia terrae NRRL B-16283.</title>
        <authorList>
            <person name="Garlena R.A."/>
            <person name="Russell D.A."/>
            <person name="Hatfull G.F."/>
        </authorList>
    </citation>
    <scope>NUCLEOTIDE SEQUENCE [LARGE SCALE GENOMIC DNA]</scope>
    <source>
        <strain evidence="5 6">NRRL B-16283</strain>
    </source>
</reference>
<dbReference type="GO" id="GO:0005524">
    <property type="term" value="F:ATP binding"/>
    <property type="evidence" value="ECO:0007669"/>
    <property type="project" value="UniProtKB-KW"/>
</dbReference>
<dbReference type="GeneID" id="32690409"/>
<dbReference type="InterPro" id="IPR050166">
    <property type="entry name" value="ABC_transporter_ATP-bind"/>
</dbReference>
<evidence type="ECO:0000256" key="2">
    <source>
        <dbReference type="ARBA" id="ARBA00022741"/>
    </source>
</evidence>
<dbReference type="Proteomes" id="UP000247118">
    <property type="component" value="Chromosome"/>
</dbReference>
<dbReference type="SMART" id="SM00382">
    <property type="entry name" value="AAA"/>
    <property type="match status" value="1"/>
</dbReference>
<proteinExistence type="predicted"/>
<evidence type="ECO:0000259" key="4">
    <source>
        <dbReference type="PROSITE" id="PS50893"/>
    </source>
</evidence>
<keyword evidence="2" id="KW-0547">Nucleotide-binding</keyword>
<gene>
    <name evidence="5" type="ORF">DLJ61_21595</name>
</gene>
<sequence length="268" mass="29573">MTTSASRIDDLSVDQPPRPDGIVLDAVTKYYGDKLILDAVDHVFEPGSFVSLIGPSGCGKSTLLRMIADLEPVSFGEVRIGSRTPAEARRDQTMSMVFQSPNLIPWRSVRRNVELPLEAMAMDRAQRRLLATAELERVGLGQYLDAHPRTLSGGMAQRAAIARALVSDPRIVLMDEPFGALDEILRERLNYELHALWASTGKTIVFVTHSIAEAVALSTDVVVMGRNPGRIHARLPVDLPRERTPELAQTTQFFEMTSEVRRLLASAS</sequence>
<protein>
    <submittedName>
        <fullName evidence="5">ABC transporter ATP-binding protein</fullName>
    </submittedName>
</protein>
<keyword evidence="3 5" id="KW-0067">ATP-binding</keyword>
<keyword evidence="1" id="KW-0813">Transport</keyword>
<accession>A0AAD0K9K3</accession>
<evidence type="ECO:0000313" key="5">
    <source>
        <dbReference type="EMBL" id="AWO85769.1"/>
    </source>
</evidence>
<dbReference type="EMBL" id="CP029604">
    <property type="protein sequence ID" value="AWO85769.1"/>
    <property type="molecule type" value="Genomic_DNA"/>
</dbReference>
<dbReference type="InterPro" id="IPR017871">
    <property type="entry name" value="ABC_transporter-like_CS"/>
</dbReference>
<dbReference type="AlphaFoldDB" id="A0AAD0K9K3"/>
<dbReference type="KEGG" id="gta:BCM27_21370"/>
<feature type="domain" description="ABC transporter" evidence="4">
    <location>
        <begin position="22"/>
        <end position="251"/>
    </location>
</feature>
<dbReference type="InterPro" id="IPR003439">
    <property type="entry name" value="ABC_transporter-like_ATP-bd"/>
</dbReference>
<dbReference type="RefSeq" id="WP_004019132.1">
    <property type="nucleotide sequence ID" value="NZ_CABEIC010000002.1"/>
</dbReference>
<dbReference type="CDD" id="cd03293">
    <property type="entry name" value="ABC_NrtD_SsuB_transporters"/>
    <property type="match status" value="1"/>
</dbReference>
<evidence type="ECO:0000313" key="6">
    <source>
        <dbReference type="Proteomes" id="UP000247118"/>
    </source>
</evidence>
<dbReference type="PANTHER" id="PTHR42788:SF19">
    <property type="entry name" value="ALIPHATIC SULFONATES IMPORT ATP-BINDING PROTEIN SSUB 2"/>
    <property type="match status" value="1"/>
</dbReference>
<organism evidence="5 6">
    <name type="scientific">Gordonia terrae</name>
    <dbReference type="NCBI Taxonomy" id="2055"/>
    <lineage>
        <taxon>Bacteria</taxon>
        <taxon>Bacillati</taxon>
        <taxon>Actinomycetota</taxon>
        <taxon>Actinomycetes</taxon>
        <taxon>Mycobacteriales</taxon>
        <taxon>Gordoniaceae</taxon>
        <taxon>Gordonia</taxon>
    </lineage>
</organism>
<dbReference type="GO" id="GO:0016887">
    <property type="term" value="F:ATP hydrolysis activity"/>
    <property type="evidence" value="ECO:0007669"/>
    <property type="project" value="InterPro"/>
</dbReference>
<dbReference type="PROSITE" id="PS50893">
    <property type="entry name" value="ABC_TRANSPORTER_2"/>
    <property type="match status" value="1"/>
</dbReference>
<dbReference type="PROSITE" id="PS00211">
    <property type="entry name" value="ABC_TRANSPORTER_1"/>
    <property type="match status" value="1"/>
</dbReference>
<dbReference type="InterPro" id="IPR003593">
    <property type="entry name" value="AAA+_ATPase"/>
</dbReference>
<dbReference type="Pfam" id="PF00005">
    <property type="entry name" value="ABC_tran"/>
    <property type="match status" value="1"/>
</dbReference>
<dbReference type="SUPFAM" id="SSF52540">
    <property type="entry name" value="P-loop containing nucleoside triphosphate hydrolases"/>
    <property type="match status" value="1"/>
</dbReference>
<dbReference type="PANTHER" id="PTHR42788">
    <property type="entry name" value="TAURINE IMPORT ATP-BINDING PROTEIN-RELATED"/>
    <property type="match status" value="1"/>
</dbReference>